<protein>
    <submittedName>
        <fullName evidence="1">5950_t:CDS:1</fullName>
    </submittedName>
</protein>
<evidence type="ECO:0000313" key="1">
    <source>
        <dbReference type="EMBL" id="CAI2195586.1"/>
    </source>
</evidence>
<dbReference type="EMBL" id="CAMKVN010012672">
    <property type="protein sequence ID" value="CAI2195586.1"/>
    <property type="molecule type" value="Genomic_DNA"/>
</dbReference>
<name>A0A9W4X9A1_9GLOM</name>
<sequence>MSDNNILFDNNRERIPDDSYDYNCKNIHYSDNCKNIPYHDNHDTPYNDSCENISYNDTSFNNQNTYTSSSR</sequence>
<feature type="non-terminal residue" evidence="1">
    <location>
        <position position="71"/>
    </location>
</feature>
<evidence type="ECO:0000313" key="2">
    <source>
        <dbReference type="Proteomes" id="UP001153678"/>
    </source>
</evidence>
<comment type="caution">
    <text evidence="1">The sequence shown here is derived from an EMBL/GenBank/DDBJ whole genome shotgun (WGS) entry which is preliminary data.</text>
</comment>
<dbReference type="AlphaFoldDB" id="A0A9W4X9A1"/>
<reference evidence="1" key="1">
    <citation type="submission" date="2022-08" db="EMBL/GenBank/DDBJ databases">
        <authorList>
            <person name="Kallberg Y."/>
            <person name="Tangrot J."/>
            <person name="Rosling A."/>
        </authorList>
    </citation>
    <scope>NUCLEOTIDE SEQUENCE</scope>
    <source>
        <strain evidence="1">Wild A</strain>
    </source>
</reference>
<gene>
    <name evidence="1" type="ORF">FWILDA_LOCUS17152</name>
</gene>
<organism evidence="1 2">
    <name type="scientific">Funneliformis geosporum</name>
    <dbReference type="NCBI Taxonomy" id="1117311"/>
    <lineage>
        <taxon>Eukaryota</taxon>
        <taxon>Fungi</taxon>
        <taxon>Fungi incertae sedis</taxon>
        <taxon>Mucoromycota</taxon>
        <taxon>Glomeromycotina</taxon>
        <taxon>Glomeromycetes</taxon>
        <taxon>Glomerales</taxon>
        <taxon>Glomeraceae</taxon>
        <taxon>Funneliformis</taxon>
    </lineage>
</organism>
<keyword evidence="2" id="KW-1185">Reference proteome</keyword>
<accession>A0A9W4X9A1</accession>
<proteinExistence type="predicted"/>
<dbReference type="Proteomes" id="UP001153678">
    <property type="component" value="Unassembled WGS sequence"/>
</dbReference>